<dbReference type="InterPro" id="IPR045402">
    <property type="entry name" value="GAP1-N2"/>
</dbReference>
<proteinExistence type="predicted"/>
<protein>
    <submittedName>
        <fullName evidence="3">Uncharacterized protein</fullName>
    </submittedName>
</protein>
<keyword evidence="4" id="KW-1185">Reference proteome</keyword>
<dbReference type="Pfam" id="PF20013">
    <property type="entry name" value="GAP1-N2"/>
    <property type="match status" value="1"/>
</dbReference>
<comment type="caution">
    <text evidence="3">The sequence shown here is derived from an EMBL/GenBank/DDBJ whole genome shotgun (WGS) entry which is preliminary data.</text>
</comment>
<reference evidence="3 4" key="1">
    <citation type="submission" date="2019-10" db="EMBL/GenBank/DDBJ databases">
        <title>Dictyobacter vulcani sp. nov., within the class Ktedonobacteria, isolated from soil of volcanic Mt. Zao.</title>
        <authorList>
            <person name="Zheng Y."/>
            <person name="Wang C.M."/>
            <person name="Sakai Y."/>
            <person name="Abe K."/>
            <person name="Yokota A."/>
            <person name="Yabe S."/>
        </authorList>
    </citation>
    <scope>NUCLEOTIDE SEQUENCE [LARGE SCALE GENOMIC DNA]</scope>
    <source>
        <strain evidence="3 4">W12</strain>
    </source>
</reference>
<dbReference type="EMBL" id="BKZW01000001">
    <property type="protein sequence ID" value="GER86251.1"/>
    <property type="molecule type" value="Genomic_DNA"/>
</dbReference>
<dbReference type="Pfam" id="PF20014">
    <property type="entry name" value="GAP1-M"/>
    <property type="match status" value="1"/>
</dbReference>
<organism evidence="3 4">
    <name type="scientific">Dictyobacter vulcani</name>
    <dbReference type="NCBI Taxonomy" id="2607529"/>
    <lineage>
        <taxon>Bacteria</taxon>
        <taxon>Bacillati</taxon>
        <taxon>Chloroflexota</taxon>
        <taxon>Ktedonobacteria</taxon>
        <taxon>Ktedonobacterales</taxon>
        <taxon>Dictyobacteraceae</taxon>
        <taxon>Dictyobacter</taxon>
    </lineage>
</organism>
<evidence type="ECO:0000313" key="3">
    <source>
        <dbReference type="EMBL" id="GER86251.1"/>
    </source>
</evidence>
<evidence type="ECO:0000313" key="4">
    <source>
        <dbReference type="Proteomes" id="UP000326912"/>
    </source>
</evidence>
<evidence type="ECO:0000259" key="2">
    <source>
        <dbReference type="Pfam" id="PF20014"/>
    </source>
</evidence>
<feature type="domain" description="GTPase-associated protein 1 N-terminal" evidence="1">
    <location>
        <begin position="2"/>
        <end position="136"/>
    </location>
</feature>
<dbReference type="AlphaFoldDB" id="A0A5J4KJB7"/>
<name>A0A5J4KJB7_9CHLR</name>
<evidence type="ECO:0000259" key="1">
    <source>
        <dbReference type="Pfam" id="PF20013"/>
    </source>
</evidence>
<accession>A0A5J4KJB7</accession>
<feature type="domain" description="GTPase-associated protein 1 middle" evidence="2">
    <location>
        <begin position="181"/>
        <end position="248"/>
    </location>
</feature>
<dbReference type="InterPro" id="IPR045401">
    <property type="entry name" value="GAP1-M"/>
</dbReference>
<sequence length="1157" mass="133266">MDQLWYTWSTTGLGSVIGHRVRAASPRLLNLQDKVYQEIEKYLHYTLPDDINPYNITTASSPYSLAYIATERYGPLLMHRVYAGKDIYGRAGVFFIHVLANLNDITPLEVIDSWHSPFWQVRDSLLSAEQVELPAVQKRDLIAGSLSVATMMREHINQRHYQKNLEILVRTYLTLENWQNVYLETYAADGIHSAAERNAELIWGLLHCLPPYLAKQVTFSTYEGKLEDHPATQIVATCFSSLENLQREPSHPGFVLKWGYGLDGSLLLQEADIYQDQALQSSQSAEQLQACTTYAHATVEKFLSGNFEDWKAVQTFFDMTLSWKINNLSSFLGTYQLFSDYHFNTDNIKQILRPENAVVLLAQDSVCSAILSFLVKESPNRTTWWEDAGQRLWMNLATYATTSKDLPQILAKFATFLGNVIRIELIDGNQLKADAYLPVLEIIAPATQRPELWKQLLTDLAPRLQADEQQYPYELLGDDVYQIILKNCAYVRDISNEMVADWLHITWTDIESFCNWDIPGSWKVKAIVRLILHNQDKFPVDVDLVAIISAVQIYYEQALVELAHGAAPLAIYHLKALSKNGYMLNSSAVDRLLQAHCLDVNEIALILKQTGMDVDELHSLFLQHWEYLLLVAPDQAIVQDCVEHFLRQKLDISILKAAGTGAVLDTVFNSEQCRFEERVAAKNWCLIRQTLLIGREAEARKLVTNEQKLHALAEAITVCDLGKKSTYWDAFFQYITPAIQDEDDLHRILETIAPVCLFSIKTNSIYFDFIESIAPYVSKSDKVNNNPQRLLIYLQYVIARNLDQKEIDHNFKRNEALPRIFQQLLQNADKKIFDYINDKRVWGTNEWKIWKKYLGDVRPDGPNNIKRFFPGKKETVKIVAITPDHALTYKSKLQAPVAPVGLAAYSQFPQSTVKTVPTAPKNPSPVNIPMPQAKISLRSSEQHVPSSHMLPDSAQALPDISFRLHPYASSEDEEYVAYYGFIDGEMHGITLKDFQRIDKLKIIYFDYVADRNKNRPAHDKLIELLRDHERERLAYHRDESLSINASINLLARQQLFYNTVSGFDFYGDEKIVNKINNICKKCKEVSSSYRKFINNKLYSEDDLRIVIEVFIQEYWLDYCFRYKGGISRWFDNAVENHPYTTKRYKNVLERYRQQKKR</sequence>
<dbReference type="RefSeq" id="WP_151754412.1">
    <property type="nucleotide sequence ID" value="NZ_BKZW01000001.1"/>
</dbReference>
<gene>
    <name evidence="3" type="ORF">KDW_04130</name>
</gene>
<dbReference type="Proteomes" id="UP000326912">
    <property type="component" value="Unassembled WGS sequence"/>
</dbReference>